<evidence type="ECO:0000313" key="9">
    <source>
        <dbReference type="EMBL" id="MRI85919.1"/>
    </source>
</evidence>
<name>A0A6I2GKX6_9LACT</name>
<feature type="transmembrane region" description="Helical" evidence="7">
    <location>
        <begin position="236"/>
        <end position="254"/>
    </location>
</feature>
<dbReference type="GO" id="GO:0005886">
    <property type="term" value="C:plasma membrane"/>
    <property type="evidence" value="ECO:0007669"/>
    <property type="project" value="UniProtKB-SubCell"/>
</dbReference>
<accession>A0A6I2GKX6</accession>
<dbReference type="RefSeq" id="WP_153863752.1">
    <property type="nucleotide sequence ID" value="NZ_WJQS01000007.1"/>
</dbReference>
<sequence length="338" mass="38824">MKRNYSLDLVKLMAAWFVVMVHHFKRTPYMDMSLTTETAFILTSFMNLLNTCVPLFFMTTGYLLAKRQPDKRHYKGVIGFLIESTLLLTVAYFLNHTYNELPMGEKDWAKFVLNPPYYVSFHIGLYLLAPYLNRLIASLTDREERGLIALMTGLVAIPAFMKAFEIEYFHTFIRSAYPLVYYLLGSYLRRHPDALRLKQWQKLAGAAGALVLNTVVIFWLAEGGVYDPFIGTYDDILIIIATALIFSFFQQWQVPDNIGSRTASFMARYTLAYYIMGDYYSDIIARNLDFLRVSRNVRIAFLQTPVAGLVSIGVTLVLAIPVAWLAKYVTSRIEPYFA</sequence>
<evidence type="ECO:0000256" key="2">
    <source>
        <dbReference type="ARBA" id="ARBA00007400"/>
    </source>
</evidence>
<comment type="similarity">
    <text evidence="2">Belongs to the acyltransferase 3 family.</text>
</comment>
<gene>
    <name evidence="9" type="ORF">GIY09_08575</name>
</gene>
<feature type="transmembrane region" description="Helical" evidence="7">
    <location>
        <begin position="115"/>
        <end position="133"/>
    </location>
</feature>
<evidence type="ECO:0000256" key="6">
    <source>
        <dbReference type="ARBA" id="ARBA00023136"/>
    </source>
</evidence>
<feature type="transmembrane region" description="Helical" evidence="7">
    <location>
        <begin position="77"/>
        <end position="95"/>
    </location>
</feature>
<proteinExistence type="inferred from homology"/>
<protein>
    <submittedName>
        <fullName evidence="9">Acyltransferase family protein</fullName>
    </submittedName>
</protein>
<dbReference type="AlphaFoldDB" id="A0A6I2GKX6"/>
<feature type="transmembrane region" description="Helical" evidence="7">
    <location>
        <begin position="145"/>
        <end position="163"/>
    </location>
</feature>
<comment type="subcellular location">
    <subcellularLocation>
        <location evidence="1">Cell membrane</location>
        <topology evidence="1">Multi-pass membrane protein</topology>
    </subcellularLocation>
</comment>
<keyword evidence="6 7" id="KW-0472">Membrane</keyword>
<keyword evidence="4 7" id="KW-0812">Transmembrane</keyword>
<feature type="transmembrane region" description="Helical" evidence="7">
    <location>
        <begin position="44"/>
        <end position="65"/>
    </location>
</feature>
<evidence type="ECO:0000256" key="4">
    <source>
        <dbReference type="ARBA" id="ARBA00022692"/>
    </source>
</evidence>
<evidence type="ECO:0000256" key="1">
    <source>
        <dbReference type="ARBA" id="ARBA00004651"/>
    </source>
</evidence>
<dbReference type="InterPro" id="IPR002656">
    <property type="entry name" value="Acyl_transf_3_dom"/>
</dbReference>
<dbReference type="PANTHER" id="PTHR40074:SF2">
    <property type="entry name" value="O-ACETYLTRANSFERASE WECH"/>
    <property type="match status" value="1"/>
</dbReference>
<feature type="transmembrane region" description="Helical" evidence="7">
    <location>
        <begin position="7"/>
        <end position="24"/>
    </location>
</feature>
<dbReference type="GO" id="GO:0009246">
    <property type="term" value="P:enterobacterial common antigen biosynthetic process"/>
    <property type="evidence" value="ECO:0007669"/>
    <property type="project" value="TreeGrafter"/>
</dbReference>
<evidence type="ECO:0000259" key="8">
    <source>
        <dbReference type="Pfam" id="PF01757"/>
    </source>
</evidence>
<dbReference type="Proteomes" id="UP000430975">
    <property type="component" value="Unassembled WGS sequence"/>
</dbReference>
<evidence type="ECO:0000313" key="10">
    <source>
        <dbReference type="Proteomes" id="UP000430975"/>
    </source>
</evidence>
<keyword evidence="9" id="KW-0012">Acyltransferase</keyword>
<organism evidence="9 10">
    <name type="scientific">Fundicoccus ignavus</name>
    <dbReference type="NCBI Taxonomy" id="2664442"/>
    <lineage>
        <taxon>Bacteria</taxon>
        <taxon>Bacillati</taxon>
        <taxon>Bacillota</taxon>
        <taxon>Bacilli</taxon>
        <taxon>Lactobacillales</taxon>
        <taxon>Aerococcaceae</taxon>
        <taxon>Fundicoccus</taxon>
    </lineage>
</organism>
<feature type="transmembrane region" description="Helical" evidence="7">
    <location>
        <begin position="169"/>
        <end position="188"/>
    </location>
</feature>
<evidence type="ECO:0000256" key="5">
    <source>
        <dbReference type="ARBA" id="ARBA00022989"/>
    </source>
</evidence>
<dbReference type="GO" id="GO:0016413">
    <property type="term" value="F:O-acetyltransferase activity"/>
    <property type="evidence" value="ECO:0007669"/>
    <property type="project" value="TreeGrafter"/>
</dbReference>
<feature type="transmembrane region" description="Helical" evidence="7">
    <location>
        <begin position="305"/>
        <end position="326"/>
    </location>
</feature>
<comment type="caution">
    <text evidence="9">The sequence shown here is derived from an EMBL/GenBank/DDBJ whole genome shotgun (WGS) entry which is preliminary data.</text>
</comment>
<evidence type="ECO:0000256" key="3">
    <source>
        <dbReference type="ARBA" id="ARBA00022475"/>
    </source>
</evidence>
<dbReference type="Pfam" id="PF01757">
    <property type="entry name" value="Acyl_transf_3"/>
    <property type="match status" value="1"/>
</dbReference>
<keyword evidence="5 7" id="KW-1133">Transmembrane helix</keyword>
<keyword evidence="3" id="KW-1003">Cell membrane</keyword>
<dbReference type="EMBL" id="WJQS01000007">
    <property type="protein sequence ID" value="MRI85919.1"/>
    <property type="molecule type" value="Genomic_DNA"/>
</dbReference>
<feature type="transmembrane region" description="Helical" evidence="7">
    <location>
        <begin position="200"/>
        <end position="221"/>
    </location>
</feature>
<evidence type="ECO:0000256" key="7">
    <source>
        <dbReference type="SAM" id="Phobius"/>
    </source>
</evidence>
<keyword evidence="9" id="KW-0808">Transferase</keyword>
<feature type="domain" description="Acyltransferase 3" evidence="8">
    <location>
        <begin position="4"/>
        <end position="323"/>
    </location>
</feature>
<dbReference type="PANTHER" id="PTHR40074">
    <property type="entry name" value="O-ACETYLTRANSFERASE WECH"/>
    <property type="match status" value="1"/>
</dbReference>
<reference evidence="9 10" key="1">
    <citation type="submission" date="2019-11" db="EMBL/GenBank/DDBJ databases">
        <title>Characterisation of Fundicoccus ignavus gen. nov. sp. nov., a novel genus of the family Aerococcaceae isolated from bulk tank milk.</title>
        <authorList>
            <person name="Siebert A."/>
            <person name="Huptas C."/>
            <person name="Wenning M."/>
            <person name="Scherer S."/>
            <person name="Doll E.V."/>
        </authorList>
    </citation>
    <scope>NUCLEOTIDE SEQUENCE [LARGE SCALE GENOMIC DNA]</scope>
    <source>
        <strain evidence="9 10">WS4759</strain>
    </source>
</reference>
<keyword evidence="10" id="KW-1185">Reference proteome</keyword>